<gene>
    <name evidence="4" type="ORF">NOR_08093</name>
</gene>
<dbReference type="Proteomes" id="UP000243498">
    <property type="component" value="Unassembled WGS sequence"/>
</dbReference>
<evidence type="ECO:0000256" key="1">
    <source>
        <dbReference type="RuleBase" id="RU367073"/>
    </source>
</evidence>
<dbReference type="GO" id="GO:0098826">
    <property type="term" value="C:endoplasmic reticulum tubular network membrane"/>
    <property type="evidence" value="ECO:0007669"/>
    <property type="project" value="UniProtKB-UniRule"/>
</dbReference>
<keyword evidence="1" id="KW-1133">Transmembrane helix</keyword>
<protein>
    <recommendedName>
        <fullName evidence="1">Endoplasmic reticulum junction formation protein lunapark</fullName>
    </recommendedName>
</protein>
<dbReference type="PANTHER" id="PTHR22166">
    <property type="entry name" value="ENDOPLASMIC RETICULUM JUNCTION FORMATION PROTEIN LUNAPARK"/>
    <property type="match status" value="1"/>
</dbReference>
<name>A0A166WWE5_METRR</name>
<dbReference type="InterPro" id="IPR019273">
    <property type="entry name" value="Lunapark_Znf"/>
</dbReference>
<keyword evidence="5" id="KW-1185">Reference proteome</keyword>
<comment type="caution">
    <text evidence="4">The sequence shown here is derived from an EMBL/GenBank/DDBJ whole genome shotgun (WGS) entry which is preliminary data.</text>
</comment>
<feature type="transmembrane region" description="Helical" evidence="1">
    <location>
        <begin position="87"/>
        <end position="108"/>
    </location>
</feature>
<evidence type="ECO:0000313" key="5">
    <source>
        <dbReference type="Proteomes" id="UP000243498"/>
    </source>
</evidence>
<keyword evidence="1" id="KW-0472">Membrane</keyword>
<organism evidence="4 5">
    <name type="scientific">Metarhizium rileyi (strain RCEF 4871)</name>
    <name type="common">Nomuraea rileyi</name>
    <dbReference type="NCBI Taxonomy" id="1649241"/>
    <lineage>
        <taxon>Eukaryota</taxon>
        <taxon>Fungi</taxon>
        <taxon>Dikarya</taxon>
        <taxon>Ascomycota</taxon>
        <taxon>Pezizomycotina</taxon>
        <taxon>Sordariomycetes</taxon>
        <taxon>Hypocreomycetidae</taxon>
        <taxon>Hypocreales</taxon>
        <taxon>Clavicipitaceae</taxon>
        <taxon>Metarhizium</taxon>
    </lineage>
</organism>
<feature type="compositionally biased region" description="Low complexity" evidence="2">
    <location>
        <begin position="244"/>
        <end position="253"/>
    </location>
</feature>
<accession>A0A166WWE5</accession>
<evidence type="ECO:0000259" key="3">
    <source>
        <dbReference type="Pfam" id="PF10058"/>
    </source>
</evidence>
<evidence type="ECO:0000313" key="4">
    <source>
        <dbReference type="EMBL" id="OAA35170.1"/>
    </source>
</evidence>
<feature type="transmembrane region" description="Helical" evidence="1">
    <location>
        <begin position="120"/>
        <end position="141"/>
    </location>
</feature>
<dbReference type="OMA" id="CGYFNPS"/>
<comment type="function">
    <text evidence="1">Plays a role in determining ER morphology.</text>
</comment>
<dbReference type="STRING" id="1081105.A0A166WWE5"/>
<evidence type="ECO:0000256" key="2">
    <source>
        <dbReference type="SAM" id="MobiDB-lite"/>
    </source>
</evidence>
<dbReference type="EMBL" id="AZHC01000044">
    <property type="protein sequence ID" value="OAA35170.1"/>
    <property type="molecule type" value="Genomic_DNA"/>
</dbReference>
<reference evidence="4 5" key="1">
    <citation type="journal article" date="2016" name="Genome Biol. Evol.">
        <title>Divergent and convergent evolution of fungal pathogenicity.</title>
        <authorList>
            <person name="Shang Y."/>
            <person name="Xiao G."/>
            <person name="Zheng P."/>
            <person name="Cen K."/>
            <person name="Zhan S."/>
            <person name="Wang C."/>
        </authorList>
    </citation>
    <scope>NUCLEOTIDE SEQUENCE [LARGE SCALE GENOMIC DNA]</scope>
    <source>
        <strain evidence="4 5">RCEF 4871</strain>
    </source>
</reference>
<dbReference type="AlphaFoldDB" id="A0A166WWE5"/>
<dbReference type="Pfam" id="PF10058">
    <property type="entry name" value="Zn_ribbon_10"/>
    <property type="match status" value="1"/>
</dbReference>
<comment type="subcellular location">
    <subcellularLocation>
        <location evidence="1">Endoplasmic reticulum membrane</location>
        <topology evidence="1">Multi-pass membrane protein</topology>
    </subcellularLocation>
</comment>
<feature type="region of interest" description="Disordered" evidence="2">
    <location>
        <begin position="180"/>
        <end position="264"/>
    </location>
</feature>
<proteinExistence type="inferred from homology"/>
<sequence length="396" mass="42912">MQLAIDNKLPAHLKLHITTHARHEAQPPKWSPSGPGRQASAPQTPPEGGTDSSPASFEKTLSSLSAKITTAQARLDRLHTNARRVKVLWTLYLGFAYLVYAIVLLLVVGHRNLGAYEWTGMAGGPILIYAARALIGAYFGFRVDSQSTRLKAHQDERAKTIQKLKDATKYDSTMELIEKYGGEKTTSTPVEKQDPPREKTVAAPSTAAGRTNLPPPPTANIARPDAQRKQQREPQPQTTSQGDAEFAPNAYAAAPPPPPRTQYMTPETHWYDRIFDVLLGEDETAAKNRLALICGSCRLVNGQAPPGTESLAEVGMWRCMGCGKTNGEADEGKRIMEEVLASKGVPSRDDERVSVGAEADVADDVVGNKGECETVIEVPTTGEGPAASVKARRKKK</sequence>
<dbReference type="GO" id="GO:0071788">
    <property type="term" value="P:endoplasmic reticulum tubular network maintenance"/>
    <property type="evidence" value="ECO:0007669"/>
    <property type="project" value="UniProtKB-UniRule"/>
</dbReference>
<feature type="domain" description="Lunapark zinc ribbon" evidence="3">
    <location>
        <begin position="270"/>
        <end position="326"/>
    </location>
</feature>
<comment type="similarity">
    <text evidence="1">Belongs to the lunapark family.</text>
</comment>
<feature type="compositionally biased region" description="Polar residues" evidence="2">
    <location>
        <begin position="233"/>
        <end position="242"/>
    </location>
</feature>
<keyword evidence="1" id="KW-0812">Transmembrane</keyword>
<keyword evidence="1" id="KW-0256">Endoplasmic reticulum</keyword>
<dbReference type="GO" id="GO:0008270">
    <property type="term" value="F:zinc ion binding"/>
    <property type="evidence" value="ECO:0007669"/>
    <property type="project" value="UniProtKB-KW"/>
</dbReference>
<dbReference type="InterPro" id="IPR040115">
    <property type="entry name" value="Lnp"/>
</dbReference>
<keyword evidence="1" id="KW-0862">Zinc</keyword>
<keyword evidence="1" id="KW-0863">Zinc-finger</keyword>
<feature type="region of interest" description="Disordered" evidence="2">
    <location>
        <begin position="21"/>
        <end position="57"/>
    </location>
</feature>
<keyword evidence="1" id="KW-0479">Metal-binding</keyword>
<dbReference type="OrthoDB" id="1725934at2759"/>
<comment type="domain">
    <text evidence="1">The C4-type zinc finger motif is necessary both for its ER three-way tubular junction localization and formation.</text>
</comment>
<feature type="compositionally biased region" description="Basic and acidic residues" evidence="2">
    <location>
        <begin position="191"/>
        <end position="200"/>
    </location>
</feature>
<dbReference type="PANTHER" id="PTHR22166:SF12">
    <property type="entry name" value="ENDOPLASMIC RETICULUM JUNCTION FORMATION PROTEIN LUNAPARK"/>
    <property type="match status" value="1"/>
</dbReference>
<dbReference type="GO" id="GO:1903373">
    <property type="term" value="P:positive regulation of endoplasmic reticulum tubular network organization"/>
    <property type="evidence" value="ECO:0007669"/>
    <property type="project" value="UniProtKB-UniRule"/>
</dbReference>